<name>A0ABP0WFV7_9BRYO</name>
<gene>
    <name evidence="5" type="ORF">CSSPJE1EN1_LOCUS10827</name>
</gene>
<dbReference type="InterPro" id="IPR011990">
    <property type="entry name" value="TPR-like_helical_dom_sf"/>
</dbReference>
<evidence type="ECO:0000313" key="6">
    <source>
        <dbReference type="Proteomes" id="UP001497444"/>
    </source>
</evidence>
<feature type="repeat" description="TPR" evidence="3">
    <location>
        <begin position="306"/>
        <end position="339"/>
    </location>
</feature>
<evidence type="ECO:0000256" key="1">
    <source>
        <dbReference type="ARBA" id="ARBA00022737"/>
    </source>
</evidence>
<dbReference type="InterPro" id="IPR051685">
    <property type="entry name" value="Ycf3/AcsC/BcsC/TPR_MFPF"/>
</dbReference>
<sequence>MSQELNSILVRSCCGVVALSPRFVLQAASARVYGARGAALKLCCRNSLDLSASGRGWNRWGVQNWQGKKHDATRTRHVLVRADYGGRHGFGTQPAKKSKKGSRTQRRKQEQDPILQAQQILQEKQKHNREDLPSTVAGPAPTLAAEASEELVEDVKDEKSFEEQLEVIKRSAKEQKALQEAKKYGPIDYDSPPPALQQSSWTDNITTKIGIGVAILVFGAIFAFGDFLPSGSPGQDSSKTLEQKKLPPEEAAKLKVQAQGFEDTLKSTPEDQASLEGAGVTYAELGEYEKAVTYLTKLVQKVPNDVEAQRLLGEVQYEAGNYEASATAYRSSIRASPKESLQLQQGLISALLADKKPSEAVGELLAVKGRLKESNQQKMTVQKSTIVEGKMETGPDVKQNDDEIIDPVQVELLLGKAYSEWGGHSGDAVAVYDGLISSHPDDFRGYLAKGILLKDQGKASDAERMFIQARYLAPGKAKALVDQYKGR</sequence>
<proteinExistence type="predicted"/>
<protein>
    <submittedName>
        <fullName evidence="5">Uncharacterized protein</fullName>
    </submittedName>
</protein>
<dbReference type="Proteomes" id="UP001497444">
    <property type="component" value="Chromosome 17"/>
</dbReference>
<keyword evidence="6" id="KW-1185">Reference proteome</keyword>
<dbReference type="SUPFAM" id="SSF48452">
    <property type="entry name" value="TPR-like"/>
    <property type="match status" value="1"/>
</dbReference>
<dbReference type="SMART" id="SM00028">
    <property type="entry name" value="TPR"/>
    <property type="match status" value="3"/>
</dbReference>
<dbReference type="PANTHER" id="PTHR44943">
    <property type="entry name" value="CELLULOSE SYNTHASE OPERON PROTEIN C"/>
    <property type="match status" value="1"/>
</dbReference>
<organism evidence="5 6">
    <name type="scientific">Sphagnum jensenii</name>
    <dbReference type="NCBI Taxonomy" id="128206"/>
    <lineage>
        <taxon>Eukaryota</taxon>
        <taxon>Viridiplantae</taxon>
        <taxon>Streptophyta</taxon>
        <taxon>Embryophyta</taxon>
        <taxon>Bryophyta</taxon>
        <taxon>Sphagnophytina</taxon>
        <taxon>Sphagnopsida</taxon>
        <taxon>Sphagnales</taxon>
        <taxon>Sphagnaceae</taxon>
        <taxon>Sphagnum</taxon>
    </lineage>
</organism>
<dbReference type="PANTHER" id="PTHR44943:SF4">
    <property type="entry name" value="TPR REPEAT-CONTAINING PROTEIN MJ0798"/>
    <property type="match status" value="1"/>
</dbReference>
<accession>A0ABP0WFV7</accession>
<feature type="region of interest" description="Disordered" evidence="4">
    <location>
        <begin position="83"/>
        <end position="113"/>
    </location>
</feature>
<dbReference type="InterPro" id="IPR019734">
    <property type="entry name" value="TPR_rpt"/>
</dbReference>
<keyword evidence="1" id="KW-0677">Repeat</keyword>
<keyword evidence="2 3" id="KW-0802">TPR repeat</keyword>
<reference evidence="5" key="1">
    <citation type="submission" date="2024-02" db="EMBL/GenBank/DDBJ databases">
        <authorList>
            <consortium name="ELIXIR-Norway"/>
            <consortium name="Elixir Norway"/>
        </authorList>
    </citation>
    <scope>NUCLEOTIDE SEQUENCE</scope>
</reference>
<evidence type="ECO:0000256" key="2">
    <source>
        <dbReference type="ARBA" id="ARBA00022803"/>
    </source>
</evidence>
<feature type="repeat" description="TPR" evidence="3">
    <location>
        <begin position="272"/>
        <end position="305"/>
    </location>
</feature>
<evidence type="ECO:0000256" key="4">
    <source>
        <dbReference type="SAM" id="MobiDB-lite"/>
    </source>
</evidence>
<evidence type="ECO:0000313" key="5">
    <source>
        <dbReference type="EMBL" id="CAK9265349.1"/>
    </source>
</evidence>
<dbReference type="PROSITE" id="PS50005">
    <property type="entry name" value="TPR"/>
    <property type="match status" value="2"/>
</dbReference>
<dbReference type="Gene3D" id="1.25.40.10">
    <property type="entry name" value="Tetratricopeptide repeat domain"/>
    <property type="match status" value="2"/>
</dbReference>
<evidence type="ECO:0000256" key="3">
    <source>
        <dbReference type="PROSITE-ProRule" id="PRU00339"/>
    </source>
</evidence>
<dbReference type="Pfam" id="PF13432">
    <property type="entry name" value="TPR_16"/>
    <property type="match status" value="1"/>
</dbReference>
<feature type="compositionally biased region" description="Basic residues" evidence="4">
    <location>
        <begin position="96"/>
        <end position="106"/>
    </location>
</feature>
<dbReference type="EMBL" id="OZ020112">
    <property type="protein sequence ID" value="CAK9265349.1"/>
    <property type="molecule type" value="Genomic_DNA"/>
</dbReference>